<feature type="region of interest" description="Disordered" evidence="5">
    <location>
        <begin position="251"/>
        <end position="272"/>
    </location>
</feature>
<proteinExistence type="predicted"/>
<evidence type="ECO:0000256" key="3">
    <source>
        <dbReference type="ARBA" id="ARBA00022729"/>
    </source>
</evidence>
<feature type="domain" description="X8" evidence="6">
    <location>
        <begin position="1"/>
        <end position="50"/>
    </location>
</feature>
<dbReference type="GO" id="GO:0009506">
    <property type="term" value="C:plasmodesma"/>
    <property type="evidence" value="ECO:0007669"/>
    <property type="project" value="UniProtKB-ARBA"/>
</dbReference>
<feature type="region of interest" description="Disordered" evidence="5">
    <location>
        <begin position="52"/>
        <end position="99"/>
    </location>
</feature>
<keyword evidence="2" id="KW-0472">Membrane</keyword>
<evidence type="ECO:0000256" key="4">
    <source>
        <dbReference type="ARBA" id="ARBA00023288"/>
    </source>
</evidence>
<dbReference type="SMART" id="SM00768">
    <property type="entry name" value="X8"/>
    <property type="match status" value="1"/>
</dbReference>
<keyword evidence="2" id="KW-0336">GPI-anchor</keyword>
<evidence type="ECO:0000313" key="8">
    <source>
        <dbReference type="Proteomes" id="UP000682877"/>
    </source>
</evidence>
<dbReference type="PANTHER" id="PTHR31044">
    <property type="entry name" value="BETA-1,3 GLUCANASE"/>
    <property type="match status" value="1"/>
</dbReference>
<dbReference type="AlphaFoldDB" id="A0A8S2AFQ8"/>
<feature type="compositionally biased region" description="Polar residues" evidence="5">
    <location>
        <begin position="63"/>
        <end position="94"/>
    </location>
</feature>
<comment type="subcellular location">
    <subcellularLocation>
        <location evidence="1">Cell membrane</location>
        <topology evidence="1">Lipid-anchor</topology>
        <topology evidence="1">GPI-anchor</topology>
    </subcellularLocation>
</comment>
<dbReference type="InterPro" id="IPR044788">
    <property type="entry name" value="X8_dom_prot"/>
</dbReference>
<keyword evidence="2" id="KW-0325">Glycoprotein</keyword>
<evidence type="ECO:0000256" key="2">
    <source>
        <dbReference type="ARBA" id="ARBA00022622"/>
    </source>
</evidence>
<dbReference type="GO" id="GO:0098552">
    <property type="term" value="C:side of membrane"/>
    <property type="evidence" value="ECO:0007669"/>
    <property type="project" value="UniProtKB-KW"/>
</dbReference>
<evidence type="ECO:0000313" key="7">
    <source>
        <dbReference type="EMBL" id="CAE6090700.1"/>
    </source>
</evidence>
<keyword evidence="4" id="KW-0449">Lipoprotein</keyword>
<dbReference type="PANTHER" id="PTHR31044:SF137">
    <property type="entry name" value="PLASMODESMATA CALLOSE-BINDING PROTEIN 2"/>
    <property type="match status" value="1"/>
</dbReference>
<dbReference type="EMBL" id="LR999456">
    <property type="protein sequence ID" value="CAE6090700.1"/>
    <property type="molecule type" value="Genomic_DNA"/>
</dbReference>
<gene>
    <name evidence="7" type="ORF">AARE701A_LOCUS14749</name>
</gene>
<dbReference type="GO" id="GO:0005886">
    <property type="term" value="C:plasma membrane"/>
    <property type="evidence" value="ECO:0007669"/>
    <property type="project" value="UniProtKB-SubCell"/>
</dbReference>
<protein>
    <recommendedName>
        <fullName evidence="6">X8 domain-containing protein</fullName>
    </recommendedName>
</protein>
<accession>A0A8S2AFQ8</accession>
<feature type="compositionally biased region" description="Low complexity" evidence="5">
    <location>
        <begin position="52"/>
        <end position="62"/>
    </location>
</feature>
<dbReference type="InterPro" id="IPR012946">
    <property type="entry name" value="X8"/>
</dbReference>
<keyword evidence="8" id="KW-1185">Reference proteome</keyword>
<reference evidence="7" key="1">
    <citation type="submission" date="2021-01" db="EMBL/GenBank/DDBJ databases">
        <authorList>
            <person name="Bezrukov I."/>
        </authorList>
    </citation>
    <scope>NUCLEOTIDE SEQUENCE</scope>
</reference>
<organism evidence="7 8">
    <name type="scientific">Arabidopsis arenosa</name>
    <name type="common">Sand rock-cress</name>
    <name type="synonym">Cardaminopsis arenosa</name>
    <dbReference type="NCBI Taxonomy" id="38785"/>
    <lineage>
        <taxon>Eukaryota</taxon>
        <taxon>Viridiplantae</taxon>
        <taxon>Streptophyta</taxon>
        <taxon>Embryophyta</taxon>
        <taxon>Tracheophyta</taxon>
        <taxon>Spermatophyta</taxon>
        <taxon>Magnoliopsida</taxon>
        <taxon>eudicotyledons</taxon>
        <taxon>Gunneridae</taxon>
        <taxon>Pentapetalae</taxon>
        <taxon>rosids</taxon>
        <taxon>malvids</taxon>
        <taxon>Brassicales</taxon>
        <taxon>Brassicaceae</taxon>
        <taxon>Camelineae</taxon>
        <taxon>Arabidopsis</taxon>
    </lineage>
</organism>
<evidence type="ECO:0000256" key="1">
    <source>
        <dbReference type="ARBA" id="ARBA00004609"/>
    </source>
</evidence>
<evidence type="ECO:0000256" key="5">
    <source>
        <dbReference type="SAM" id="MobiDB-lite"/>
    </source>
</evidence>
<dbReference type="Proteomes" id="UP000682877">
    <property type="component" value="Chromosome 6"/>
</dbReference>
<name>A0A8S2AFQ8_ARAAE</name>
<keyword evidence="3" id="KW-0732">Signal</keyword>
<evidence type="ECO:0000259" key="6">
    <source>
        <dbReference type="SMART" id="SM00768"/>
    </source>
</evidence>
<dbReference type="Pfam" id="PF07983">
    <property type="entry name" value="X8"/>
    <property type="match status" value="1"/>
</dbReference>
<sequence length="272" mass="29266">MVCVQNRAEAHCNYAVNSFFQKKGQAAESCNFTGSATLTTTDPSYTGCAFPSSASGSSGSGSTTVTPGKNSPKGSNSITTFPGGNSPYTGTPSTGLLGGNVTDATGTGFNPDYSTESSGFALHYSDNLICREVREHIYCAAVCLRSVPDIWLCQECRSSTRVLQISDHVNNSTNSGKKEISTPVLRHNTSNGGLRLHPPPHGLMLLAQSCPSKASNLVSNDTSPIKKHRPQFLAFPSPKRKRRTLRLAEEDIEETKRQRPQSSHPCVFHQID</sequence>